<proteinExistence type="predicted"/>
<keyword evidence="3" id="KW-1185">Reference proteome</keyword>
<comment type="caution">
    <text evidence="2">The sequence shown here is derived from an EMBL/GenBank/DDBJ whole genome shotgun (WGS) entry which is preliminary data.</text>
</comment>
<organism evidence="2 3">
    <name type="scientific">Glaciecola siphonariae</name>
    <dbReference type="NCBI Taxonomy" id="521012"/>
    <lineage>
        <taxon>Bacteria</taxon>
        <taxon>Pseudomonadati</taxon>
        <taxon>Pseudomonadota</taxon>
        <taxon>Gammaproteobacteria</taxon>
        <taxon>Alteromonadales</taxon>
        <taxon>Alteromonadaceae</taxon>
        <taxon>Glaciecola</taxon>
    </lineage>
</organism>
<dbReference type="RefSeq" id="WP_382408882.1">
    <property type="nucleotide sequence ID" value="NZ_JBHSGU010000005.1"/>
</dbReference>
<gene>
    <name evidence="2" type="ORF">ACFO4O_12130</name>
</gene>
<dbReference type="EMBL" id="JBHSGU010000005">
    <property type="protein sequence ID" value="MFC4700911.1"/>
    <property type="molecule type" value="Genomic_DNA"/>
</dbReference>
<protein>
    <submittedName>
        <fullName evidence="2">DUF1648 domain-containing protein</fullName>
    </submittedName>
</protein>
<dbReference type="Proteomes" id="UP001595897">
    <property type="component" value="Unassembled WGS sequence"/>
</dbReference>
<sequence length="170" mass="18852">MLKPTKLEKTKLIFWVSLFVSIACFIGGYAVSPEQVAIHFGADGSVNNTSSSFTLLLIWLAVTLFAVLPLYLIAISIKKFPEDSVNLPNKAFWFAEENKAEAFRRLEACLINFASATTLFLAAVSILVSLANQDSVPQLNMTFLSSVVGVFLGYLIVWTFQLFKMFKVPV</sequence>
<feature type="transmembrane region" description="Helical" evidence="1">
    <location>
        <begin position="109"/>
        <end position="131"/>
    </location>
</feature>
<accession>A0ABV9LWI7</accession>
<keyword evidence="1" id="KW-1133">Transmembrane helix</keyword>
<reference evidence="3" key="1">
    <citation type="journal article" date="2019" name="Int. J. Syst. Evol. Microbiol.">
        <title>The Global Catalogue of Microorganisms (GCM) 10K type strain sequencing project: providing services to taxonomists for standard genome sequencing and annotation.</title>
        <authorList>
            <consortium name="The Broad Institute Genomics Platform"/>
            <consortium name="The Broad Institute Genome Sequencing Center for Infectious Disease"/>
            <person name="Wu L."/>
            <person name="Ma J."/>
        </authorList>
    </citation>
    <scope>NUCLEOTIDE SEQUENCE [LARGE SCALE GENOMIC DNA]</scope>
    <source>
        <strain evidence="3">KACC 12507</strain>
    </source>
</reference>
<evidence type="ECO:0000256" key="1">
    <source>
        <dbReference type="SAM" id="Phobius"/>
    </source>
</evidence>
<feature type="transmembrane region" description="Helical" evidence="1">
    <location>
        <begin position="12"/>
        <end position="32"/>
    </location>
</feature>
<evidence type="ECO:0000313" key="2">
    <source>
        <dbReference type="EMBL" id="MFC4700911.1"/>
    </source>
</evidence>
<feature type="transmembrane region" description="Helical" evidence="1">
    <location>
        <begin position="52"/>
        <end position="74"/>
    </location>
</feature>
<keyword evidence="1" id="KW-0812">Transmembrane</keyword>
<keyword evidence="1" id="KW-0472">Membrane</keyword>
<name>A0ABV9LWI7_9ALTE</name>
<feature type="transmembrane region" description="Helical" evidence="1">
    <location>
        <begin position="143"/>
        <end position="163"/>
    </location>
</feature>
<dbReference type="PROSITE" id="PS51257">
    <property type="entry name" value="PROKAR_LIPOPROTEIN"/>
    <property type="match status" value="1"/>
</dbReference>
<evidence type="ECO:0000313" key="3">
    <source>
        <dbReference type="Proteomes" id="UP001595897"/>
    </source>
</evidence>